<comment type="caution">
    <text evidence="3">The sequence shown here is derived from an EMBL/GenBank/DDBJ whole genome shotgun (WGS) entry which is preliminary data.</text>
</comment>
<feature type="transmembrane region" description="Helical" evidence="2">
    <location>
        <begin position="63"/>
        <end position="85"/>
    </location>
</feature>
<keyword evidence="4" id="KW-1185">Reference proteome</keyword>
<evidence type="ECO:0000313" key="3">
    <source>
        <dbReference type="EMBL" id="KUM60417.1"/>
    </source>
</evidence>
<dbReference type="Proteomes" id="UP000055045">
    <property type="component" value="Unassembled WGS sequence"/>
</dbReference>
<reference evidence="3 4" key="1">
    <citation type="submission" date="2015-10" db="EMBL/GenBank/DDBJ databases">
        <title>Genome sequencing of Penicillium freii.</title>
        <authorList>
            <person name="Nguyen H.D."/>
            <person name="Visagie C.M."/>
            <person name="Seifert K.A."/>
        </authorList>
    </citation>
    <scope>NUCLEOTIDE SEQUENCE [LARGE SCALE GENOMIC DNA]</scope>
    <source>
        <strain evidence="3 4">DAOM 242723</strain>
    </source>
</reference>
<gene>
    <name evidence="3" type="ORF">ACN42_g6731</name>
</gene>
<name>A0A101MH17_PENFR</name>
<feature type="compositionally biased region" description="Basic and acidic residues" evidence="1">
    <location>
        <begin position="1"/>
        <end position="26"/>
    </location>
</feature>
<protein>
    <submittedName>
        <fullName evidence="3">Uncharacterized protein</fullName>
    </submittedName>
</protein>
<organism evidence="3 4">
    <name type="scientific">Penicillium freii</name>
    <dbReference type="NCBI Taxonomy" id="48697"/>
    <lineage>
        <taxon>Eukaryota</taxon>
        <taxon>Fungi</taxon>
        <taxon>Dikarya</taxon>
        <taxon>Ascomycota</taxon>
        <taxon>Pezizomycotina</taxon>
        <taxon>Eurotiomycetes</taxon>
        <taxon>Eurotiomycetidae</taxon>
        <taxon>Eurotiales</taxon>
        <taxon>Aspergillaceae</taxon>
        <taxon>Penicillium</taxon>
    </lineage>
</organism>
<keyword evidence="2" id="KW-0812">Transmembrane</keyword>
<feature type="region of interest" description="Disordered" evidence="1">
    <location>
        <begin position="1"/>
        <end position="28"/>
    </location>
</feature>
<evidence type="ECO:0000256" key="2">
    <source>
        <dbReference type="SAM" id="Phobius"/>
    </source>
</evidence>
<evidence type="ECO:0000256" key="1">
    <source>
        <dbReference type="SAM" id="MobiDB-lite"/>
    </source>
</evidence>
<keyword evidence="2" id="KW-1133">Transmembrane helix</keyword>
<dbReference type="EMBL" id="LLXE01000176">
    <property type="protein sequence ID" value="KUM60417.1"/>
    <property type="molecule type" value="Genomic_DNA"/>
</dbReference>
<dbReference type="AlphaFoldDB" id="A0A101MH17"/>
<sequence>MYCPLELHRRSLKPVESEGRQPESRRSTPSFFSTVNLTHTSIGCGKQGCPSAQPYLSHTGELIVGWVTTSESSLFMFLLFSSFFASHQRHFRMSAI</sequence>
<keyword evidence="2" id="KW-0472">Membrane</keyword>
<evidence type="ECO:0000313" key="4">
    <source>
        <dbReference type="Proteomes" id="UP000055045"/>
    </source>
</evidence>
<accession>A0A101MH17</accession>
<proteinExistence type="predicted"/>